<dbReference type="RefSeq" id="WP_377944662.1">
    <property type="nucleotide sequence ID" value="NZ_JBHUCX010000075.1"/>
</dbReference>
<keyword evidence="2" id="KW-1185">Reference proteome</keyword>
<sequence length="91" mass="10539">MLDPNLLHTFRSRIRNPIHWRNTHRILHSYSRRDLATPHGAGALVDQMCGALNVPLTPGQRAGAVNWLVAQRIDPHHPLHQMRMWRIVRGM</sequence>
<dbReference type="Proteomes" id="UP001597079">
    <property type="component" value="Unassembled WGS sequence"/>
</dbReference>
<evidence type="ECO:0000313" key="2">
    <source>
        <dbReference type="Proteomes" id="UP001597079"/>
    </source>
</evidence>
<protein>
    <submittedName>
        <fullName evidence="1">Uncharacterized protein</fullName>
    </submittedName>
</protein>
<reference evidence="2" key="1">
    <citation type="journal article" date="2019" name="Int. J. Syst. Evol. Microbiol.">
        <title>The Global Catalogue of Microorganisms (GCM) 10K type strain sequencing project: providing services to taxonomists for standard genome sequencing and annotation.</title>
        <authorList>
            <consortium name="The Broad Institute Genomics Platform"/>
            <consortium name="The Broad Institute Genome Sequencing Center for Infectious Disease"/>
            <person name="Wu L."/>
            <person name="Ma J."/>
        </authorList>
    </citation>
    <scope>NUCLEOTIDE SEQUENCE [LARGE SCALE GENOMIC DNA]</scope>
    <source>
        <strain evidence="2">CGMCC 1.12286</strain>
    </source>
</reference>
<dbReference type="EMBL" id="JBHUCX010000075">
    <property type="protein sequence ID" value="MFD1676754.1"/>
    <property type="molecule type" value="Genomic_DNA"/>
</dbReference>
<organism evidence="1 2">
    <name type="scientific">Alicyclobacillus fodiniaquatilis</name>
    <dbReference type="NCBI Taxonomy" id="1661150"/>
    <lineage>
        <taxon>Bacteria</taxon>
        <taxon>Bacillati</taxon>
        <taxon>Bacillota</taxon>
        <taxon>Bacilli</taxon>
        <taxon>Bacillales</taxon>
        <taxon>Alicyclobacillaceae</taxon>
        <taxon>Alicyclobacillus</taxon>
    </lineage>
</organism>
<comment type="caution">
    <text evidence="1">The sequence shown here is derived from an EMBL/GenBank/DDBJ whole genome shotgun (WGS) entry which is preliminary data.</text>
</comment>
<evidence type="ECO:0000313" key="1">
    <source>
        <dbReference type="EMBL" id="MFD1676754.1"/>
    </source>
</evidence>
<proteinExistence type="predicted"/>
<gene>
    <name evidence="1" type="ORF">ACFSB2_18945</name>
</gene>
<accession>A0ABW4JKA2</accession>
<name>A0ABW4JKA2_9BACL</name>